<evidence type="ECO:0000256" key="7">
    <source>
        <dbReference type="ARBA" id="ARBA00023237"/>
    </source>
</evidence>
<keyword evidence="10" id="KW-1185">Reference proteome</keyword>
<evidence type="ECO:0000256" key="3">
    <source>
        <dbReference type="ARBA" id="ARBA00022448"/>
    </source>
</evidence>
<comment type="subcellular location">
    <subcellularLocation>
        <location evidence="1">Cell outer membrane</location>
    </subcellularLocation>
</comment>
<gene>
    <name evidence="9" type="ORF">ABID16_004030</name>
</gene>
<feature type="coiled-coil region" evidence="8">
    <location>
        <begin position="333"/>
        <end position="367"/>
    </location>
</feature>
<feature type="coiled-coil region" evidence="8">
    <location>
        <begin position="175"/>
        <end position="202"/>
    </location>
</feature>
<protein>
    <submittedName>
        <fullName evidence="9">Outer membrane protein TolC</fullName>
    </submittedName>
</protein>
<dbReference type="PANTHER" id="PTHR30026:SF20">
    <property type="entry name" value="OUTER MEMBRANE PROTEIN TOLC"/>
    <property type="match status" value="1"/>
</dbReference>
<comment type="similarity">
    <text evidence="2">Belongs to the outer membrane factor (OMF) (TC 1.B.17) family.</text>
</comment>
<evidence type="ECO:0000256" key="1">
    <source>
        <dbReference type="ARBA" id="ARBA00004442"/>
    </source>
</evidence>
<organism evidence="9 10">
    <name type="scientific">Rhizobium aquaticum</name>
    <dbReference type="NCBI Taxonomy" id="1549636"/>
    <lineage>
        <taxon>Bacteria</taxon>
        <taxon>Pseudomonadati</taxon>
        <taxon>Pseudomonadota</taxon>
        <taxon>Alphaproteobacteria</taxon>
        <taxon>Hyphomicrobiales</taxon>
        <taxon>Rhizobiaceae</taxon>
        <taxon>Rhizobium/Agrobacterium group</taxon>
        <taxon>Rhizobium</taxon>
    </lineage>
</organism>
<dbReference type="EMBL" id="JBEPMB010000008">
    <property type="protein sequence ID" value="MET3615683.1"/>
    <property type="molecule type" value="Genomic_DNA"/>
</dbReference>
<reference evidence="9 10" key="1">
    <citation type="submission" date="2024-06" db="EMBL/GenBank/DDBJ databases">
        <title>Genomic Encyclopedia of Type Strains, Phase IV (KMG-IV): sequencing the most valuable type-strain genomes for metagenomic binning, comparative biology and taxonomic classification.</title>
        <authorList>
            <person name="Goeker M."/>
        </authorList>
    </citation>
    <scope>NUCLEOTIDE SEQUENCE [LARGE SCALE GENOMIC DNA]</scope>
    <source>
        <strain evidence="9 10">DSM 29780</strain>
    </source>
</reference>
<dbReference type="RefSeq" id="WP_354558143.1">
    <property type="nucleotide sequence ID" value="NZ_JBEPMB010000008.1"/>
</dbReference>
<keyword evidence="3" id="KW-0813">Transport</keyword>
<evidence type="ECO:0000256" key="4">
    <source>
        <dbReference type="ARBA" id="ARBA00022452"/>
    </source>
</evidence>
<proteinExistence type="inferred from homology"/>
<evidence type="ECO:0000256" key="5">
    <source>
        <dbReference type="ARBA" id="ARBA00022692"/>
    </source>
</evidence>
<name>A0ABV2J4P4_9HYPH</name>
<evidence type="ECO:0000313" key="9">
    <source>
        <dbReference type="EMBL" id="MET3615683.1"/>
    </source>
</evidence>
<evidence type="ECO:0000313" key="10">
    <source>
        <dbReference type="Proteomes" id="UP001549047"/>
    </source>
</evidence>
<keyword evidence="7" id="KW-0998">Cell outer membrane</keyword>
<dbReference type="PANTHER" id="PTHR30026">
    <property type="entry name" value="OUTER MEMBRANE PROTEIN TOLC"/>
    <property type="match status" value="1"/>
</dbReference>
<keyword evidence="4" id="KW-1134">Transmembrane beta strand</keyword>
<keyword evidence="5" id="KW-0812">Transmembrane</keyword>
<evidence type="ECO:0000256" key="8">
    <source>
        <dbReference type="SAM" id="Coils"/>
    </source>
</evidence>
<sequence length="426" mass="46816">MIGVAVAGAFAAAEEPTWINLSDFKLRLGQDQVLQDLARTELRLARAQLYPKVSVGSDWVVDGKTEYSPDITQIPNSSYATKDPTSIGLEVSWRLFDGLKNLNTINAAQEKVAATVEASLDTKQKLLVERADKMLALNRDRAILASSKRAVVRQQEALNISRQMLIDGLMTQSDVSIAASELENLRALNEQASRQLADSELNFEKFNGFQAPSKLDVAAHKLKLPASATDAADRAMANSPLPKMAAHLQSAADFNVDAARGAFLPTLDLVGKYTRTFDPTPAVKTVNNYALMLRLRLPIFDATLQPNLDKARAEALQKSYDRQDTIRSVTIGARKYFNDYKSLKAQVGRLEARVKEANKAQAAMQEEMKAGLHTVLDLIQTQRNLISAEQSLADARYLRDMSAFNLLGTMGELDDGSVEGGSQRLF</sequence>
<comment type="caution">
    <text evidence="9">The sequence shown here is derived from an EMBL/GenBank/DDBJ whole genome shotgun (WGS) entry which is preliminary data.</text>
</comment>
<evidence type="ECO:0000256" key="2">
    <source>
        <dbReference type="ARBA" id="ARBA00007613"/>
    </source>
</evidence>
<keyword evidence="6" id="KW-0472">Membrane</keyword>
<evidence type="ECO:0000256" key="6">
    <source>
        <dbReference type="ARBA" id="ARBA00023136"/>
    </source>
</evidence>
<dbReference type="InterPro" id="IPR003423">
    <property type="entry name" value="OMP_efflux"/>
</dbReference>
<accession>A0ABV2J4P4</accession>
<dbReference type="Pfam" id="PF02321">
    <property type="entry name" value="OEP"/>
    <property type="match status" value="2"/>
</dbReference>
<dbReference type="Proteomes" id="UP001549047">
    <property type="component" value="Unassembled WGS sequence"/>
</dbReference>
<dbReference type="InterPro" id="IPR051906">
    <property type="entry name" value="TolC-like"/>
</dbReference>
<keyword evidence="8" id="KW-0175">Coiled coil</keyword>
<dbReference type="SUPFAM" id="SSF56954">
    <property type="entry name" value="Outer membrane efflux proteins (OEP)"/>
    <property type="match status" value="1"/>
</dbReference>
<dbReference type="Gene3D" id="1.20.1600.10">
    <property type="entry name" value="Outer membrane efflux proteins (OEP)"/>
    <property type="match status" value="1"/>
</dbReference>